<sequence>MPPLPSIDETREALLGAPPLAARHGAGGRRARLGPRAIAEVLLAVTAVAALASTWDLRANGAGAGAGGGGGGGTADAAACFDPACQHALGGGRIASGGDFPHLDPAGCKAQLSAYITSGQYLSEVNASIASAFDALGLPRAGGRTGAPPPVKGDPSRLVVFDIDETALSNIVEFEAPNSGGGGRGGARLRAGFAGRGGVEEWAARVAANAASPALQPTLELYQALCAAGIPVAFVTGRSEPARAATRANLASAGYGARCTNATAAGAAAPPASGGPCCYVDLILRAPGDGRLASVYKPWARAQLAARGYEIWASVGDQFSDLSGGEGPSNPEYAFKITNPFYFIL</sequence>
<evidence type="ECO:0000313" key="2">
    <source>
        <dbReference type="EMBL" id="GBF91739.1"/>
    </source>
</evidence>
<gene>
    <name evidence="2" type="ORF">Rsub_04043</name>
</gene>
<dbReference type="Gene3D" id="3.40.50.1000">
    <property type="entry name" value="HAD superfamily/HAD-like"/>
    <property type="match status" value="1"/>
</dbReference>
<dbReference type="InterPro" id="IPR036412">
    <property type="entry name" value="HAD-like_sf"/>
</dbReference>
<dbReference type="InterPro" id="IPR005519">
    <property type="entry name" value="Acid_phosphat_B-like"/>
</dbReference>
<evidence type="ECO:0000256" key="1">
    <source>
        <dbReference type="ARBA" id="ARBA00022729"/>
    </source>
</evidence>
<dbReference type="AlphaFoldDB" id="A0A2V0NWM5"/>
<organism evidence="2 3">
    <name type="scientific">Raphidocelis subcapitata</name>
    <dbReference type="NCBI Taxonomy" id="307507"/>
    <lineage>
        <taxon>Eukaryota</taxon>
        <taxon>Viridiplantae</taxon>
        <taxon>Chlorophyta</taxon>
        <taxon>core chlorophytes</taxon>
        <taxon>Chlorophyceae</taxon>
        <taxon>CS clade</taxon>
        <taxon>Sphaeropleales</taxon>
        <taxon>Selenastraceae</taxon>
        <taxon>Raphidocelis</taxon>
    </lineage>
</organism>
<proteinExistence type="predicted"/>
<evidence type="ECO:0000313" key="3">
    <source>
        <dbReference type="Proteomes" id="UP000247498"/>
    </source>
</evidence>
<keyword evidence="1" id="KW-0732">Signal</keyword>
<protein>
    <recommendedName>
        <fullName evidence="4">Acid phosphatase</fullName>
    </recommendedName>
</protein>
<dbReference type="InParanoid" id="A0A2V0NWM5"/>
<reference evidence="2 3" key="1">
    <citation type="journal article" date="2018" name="Sci. Rep.">
        <title>Raphidocelis subcapitata (=Pseudokirchneriella subcapitata) provides an insight into genome evolution and environmental adaptations in the Sphaeropleales.</title>
        <authorList>
            <person name="Suzuki S."/>
            <person name="Yamaguchi H."/>
            <person name="Nakajima N."/>
            <person name="Kawachi M."/>
        </authorList>
    </citation>
    <scope>NUCLEOTIDE SEQUENCE [LARGE SCALE GENOMIC DNA]</scope>
    <source>
        <strain evidence="2 3">NIES-35</strain>
    </source>
</reference>
<dbReference type="EMBL" id="BDRX01000026">
    <property type="protein sequence ID" value="GBF91739.1"/>
    <property type="molecule type" value="Genomic_DNA"/>
</dbReference>
<dbReference type="OrthoDB" id="59415at2759"/>
<dbReference type="Proteomes" id="UP000247498">
    <property type="component" value="Unassembled WGS sequence"/>
</dbReference>
<dbReference type="FunCoup" id="A0A2V0NWM5">
    <property type="interactions" value="134"/>
</dbReference>
<name>A0A2V0NWM5_9CHLO</name>
<dbReference type="Pfam" id="PF03767">
    <property type="entry name" value="Acid_phosphat_B"/>
    <property type="match status" value="1"/>
</dbReference>
<dbReference type="PANTHER" id="PTHR31284">
    <property type="entry name" value="ACID PHOSPHATASE-LIKE PROTEIN"/>
    <property type="match status" value="1"/>
</dbReference>
<evidence type="ECO:0008006" key="4">
    <source>
        <dbReference type="Google" id="ProtNLM"/>
    </source>
</evidence>
<comment type="caution">
    <text evidence="2">The sequence shown here is derived from an EMBL/GenBank/DDBJ whole genome shotgun (WGS) entry which is preliminary data.</text>
</comment>
<dbReference type="InterPro" id="IPR023214">
    <property type="entry name" value="HAD_sf"/>
</dbReference>
<keyword evidence="3" id="KW-1185">Reference proteome</keyword>
<dbReference type="STRING" id="307507.A0A2V0NWM5"/>
<dbReference type="SUPFAM" id="SSF56784">
    <property type="entry name" value="HAD-like"/>
    <property type="match status" value="1"/>
</dbReference>
<accession>A0A2V0NWM5</accession>
<dbReference type="PANTHER" id="PTHR31284:SF10">
    <property type="entry name" value="ACID PHOSPHATASE-LIKE PROTEIN"/>
    <property type="match status" value="1"/>
</dbReference>